<dbReference type="GO" id="GO:0016020">
    <property type="term" value="C:membrane"/>
    <property type="evidence" value="ECO:0007669"/>
    <property type="project" value="UniProtKB-SubCell"/>
</dbReference>
<gene>
    <name evidence="9" type="ORF">SAMN06296378_0438</name>
</gene>
<organism evidence="9 10">
    <name type="scientific">Salinibacterium xinjiangense</name>
    <dbReference type="NCBI Taxonomy" id="386302"/>
    <lineage>
        <taxon>Bacteria</taxon>
        <taxon>Bacillati</taxon>
        <taxon>Actinomycetota</taxon>
        <taxon>Actinomycetes</taxon>
        <taxon>Micrococcales</taxon>
        <taxon>Microbacteriaceae</taxon>
        <taxon>Salinibacterium</taxon>
    </lineage>
</organism>
<dbReference type="Proteomes" id="UP000219440">
    <property type="component" value="Unassembled WGS sequence"/>
</dbReference>
<dbReference type="AlphaFoldDB" id="A0A2C8YP35"/>
<dbReference type="InterPro" id="IPR017475">
    <property type="entry name" value="EPS_sugar_tfrase"/>
</dbReference>
<keyword evidence="10" id="KW-1185">Reference proteome</keyword>
<evidence type="ECO:0000256" key="6">
    <source>
        <dbReference type="ARBA" id="ARBA00023136"/>
    </source>
</evidence>
<keyword evidence="4 7" id="KW-0812">Transmembrane</keyword>
<evidence type="ECO:0000256" key="2">
    <source>
        <dbReference type="ARBA" id="ARBA00006464"/>
    </source>
</evidence>
<dbReference type="OrthoDB" id="9808602at2"/>
<feature type="transmembrane region" description="Helical" evidence="7">
    <location>
        <begin position="142"/>
        <end position="162"/>
    </location>
</feature>
<dbReference type="EMBL" id="OCST01000001">
    <property type="protein sequence ID" value="SOE52290.1"/>
    <property type="molecule type" value="Genomic_DNA"/>
</dbReference>
<keyword evidence="3 9" id="KW-0808">Transferase</keyword>
<feature type="transmembrane region" description="Helical" evidence="7">
    <location>
        <begin position="318"/>
        <end position="339"/>
    </location>
</feature>
<evidence type="ECO:0000313" key="10">
    <source>
        <dbReference type="Proteomes" id="UP000219440"/>
    </source>
</evidence>
<keyword evidence="5 7" id="KW-1133">Transmembrane helix</keyword>
<sequence>MSGILRLGLASSRSRAIDMPAAAPSRTASATRAPKAASASWAHRQVHARRLTDLVVVLVAVVASVATGIWTGLNSWGPAGHQVEIAAAFTLIWFGALRVRRTSELRSVGRSSELGRVVGATLAAFGVLAAVNGFVGVDGLRAYLLVGLPIGLLLLVAGRTFWRRRLDADRALGLSLPRVVVVGAAADIDFVVEQLARSTTPRYVVAGAVLSEGLLATGAAASAGLSPVDRTSAVTDAIAVANADLVILASHPGDGGEFVRALSWRLESSQAELVLAWCLDSVDRSRVRFDTIDGLPLMHVATPTFSGGKHRTKRAMDVVASGLALLFLAPLFGVIALFIRRDTAGPVFFRQERVGVDGTRFSMVKFRSMTTTAEADLAALLEQNEGNGLLFKLRSDPRVTRVGSVLRRYSLDELPQLWNIFVGHMSIVGPRPPLVREAEQYDDRVQRRLYIKPGLTGAWQVGGRSDLSWEESIRLDLNYVENWSLLGDLLIMWRTVGVVIGPVGAY</sequence>
<feature type="transmembrane region" description="Helical" evidence="7">
    <location>
        <begin position="79"/>
        <end position="97"/>
    </location>
</feature>
<name>A0A2C8YP35_9MICO</name>
<evidence type="ECO:0000259" key="8">
    <source>
        <dbReference type="Pfam" id="PF02397"/>
    </source>
</evidence>
<dbReference type="RefSeq" id="WP_097059576.1">
    <property type="nucleotide sequence ID" value="NZ_BMLC01000002.1"/>
</dbReference>
<dbReference type="PANTHER" id="PTHR30576">
    <property type="entry name" value="COLANIC BIOSYNTHESIS UDP-GLUCOSE LIPID CARRIER TRANSFERASE"/>
    <property type="match status" value="1"/>
</dbReference>
<feature type="domain" description="Bacterial sugar transferase" evidence="8">
    <location>
        <begin position="313"/>
        <end position="500"/>
    </location>
</feature>
<evidence type="ECO:0000256" key="1">
    <source>
        <dbReference type="ARBA" id="ARBA00004141"/>
    </source>
</evidence>
<evidence type="ECO:0000313" key="9">
    <source>
        <dbReference type="EMBL" id="SOE52290.1"/>
    </source>
</evidence>
<dbReference type="GO" id="GO:0016780">
    <property type="term" value="F:phosphotransferase activity, for other substituted phosphate groups"/>
    <property type="evidence" value="ECO:0007669"/>
    <property type="project" value="TreeGrafter"/>
</dbReference>
<comment type="subcellular location">
    <subcellularLocation>
        <location evidence="1">Membrane</location>
        <topology evidence="1">Multi-pass membrane protein</topology>
    </subcellularLocation>
</comment>
<evidence type="ECO:0000256" key="4">
    <source>
        <dbReference type="ARBA" id="ARBA00022692"/>
    </source>
</evidence>
<feature type="transmembrane region" description="Helical" evidence="7">
    <location>
        <begin position="117"/>
        <end position="136"/>
    </location>
</feature>
<keyword evidence="6 7" id="KW-0472">Membrane</keyword>
<protein>
    <submittedName>
        <fullName evidence="9">Exopolysaccharide biosynthesis polyprenyl glycosylphosphotransferase</fullName>
    </submittedName>
</protein>
<reference evidence="9 10" key="1">
    <citation type="submission" date="2017-09" db="EMBL/GenBank/DDBJ databases">
        <authorList>
            <person name="Ehlers B."/>
            <person name="Leendertz F.H."/>
        </authorList>
    </citation>
    <scope>NUCLEOTIDE SEQUENCE [LARGE SCALE GENOMIC DNA]</scope>
    <source>
        <strain evidence="9 10">CGMCC 1.05381</strain>
    </source>
</reference>
<evidence type="ECO:0000256" key="5">
    <source>
        <dbReference type="ARBA" id="ARBA00022989"/>
    </source>
</evidence>
<feature type="transmembrane region" description="Helical" evidence="7">
    <location>
        <begin position="54"/>
        <end position="73"/>
    </location>
</feature>
<dbReference type="Pfam" id="PF02397">
    <property type="entry name" value="Bac_transf"/>
    <property type="match status" value="1"/>
</dbReference>
<dbReference type="PANTHER" id="PTHR30576:SF10">
    <property type="entry name" value="SLL5057 PROTEIN"/>
    <property type="match status" value="1"/>
</dbReference>
<evidence type="ECO:0000256" key="7">
    <source>
        <dbReference type="SAM" id="Phobius"/>
    </source>
</evidence>
<proteinExistence type="inferred from homology"/>
<evidence type="ECO:0000256" key="3">
    <source>
        <dbReference type="ARBA" id="ARBA00022679"/>
    </source>
</evidence>
<accession>A0A2C8YP35</accession>
<dbReference type="InterPro" id="IPR003362">
    <property type="entry name" value="Bact_transf"/>
</dbReference>
<comment type="similarity">
    <text evidence="2">Belongs to the bacterial sugar transferase family.</text>
</comment>
<dbReference type="NCBIfam" id="TIGR03025">
    <property type="entry name" value="EPS_sugtrans"/>
    <property type="match status" value="1"/>
</dbReference>